<feature type="compositionally biased region" description="Polar residues" evidence="1">
    <location>
        <begin position="130"/>
        <end position="141"/>
    </location>
</feature>
<feature type="compositionally biased region" description="Polar residues" evidence="1">
    <location>
        <begin position="189"/>
        <end position="200"/>
    </location>
</feature>
<gene>
    <name evidence="2" type="primary">Hypp1828</name>
    <name evidence="2" type="ORF">BLAG_LOCUS15353</name>
</gene>
<sequence length="200" mass="22086">MRRRTPQRRFMAPTAGKRDSRLSSEAWCPYKADATEDDITRIWRTICRRCHAAIVRRRRRPDVRSASCGQNVTRPGTCSVKRAPGAVAFGDIRCLLPGISPPSSSPLTEYRYRGESANTGGPEHGKLPTINATWPDTYKTTQPRRRPRKAVAPTPERHPECQSPGNRCPQEHLSAPGHRRAPTAGPKGTGSSQLPGKLSS</sequence>
<dbReference type="AlphaFoldDB" id="A0A8K0EMG8"/>
<name>A0A8K0EMG8_BRALA</name>
<feature type="region of interest" description="Disordered" evidence="1">
    <location>
        <begin position="115"/>
        <end position="200"/>
    </location>
</feature>
<evidence type="ECO:0000256" key="1">
    <source>
        <dbReference type="SAM" id="MobiDB-lite"/>
    </source>
</evidence>
<evidence type="ECO:0000313" key="2">
    <source>
        <dbReference type="EMBL" id="CAH1257401.1"/>
    </source>
</evidence>
<organism evidence="2 3">
    <name type="scientific">Branchiostoma lanceolatum</name>
    <name type="common">Common lancelet</name>
    <name type="synonym">Amphioxus lanceolatum</name>
    <dbReference type="NCBI Taxonomy" id="7740"/>
    <lineage>
        <taxon>Eukaryota</taxon>
        <taxon>Metazoa</taxon>
        <taxon>Chordata</taxon>
        <taxon>Cephalochordata</taxon>
        <taxon>Leptocardii</taxon>
        <taxon>Amphioxiformes</taxon>
        <taxon>Branchiostomatidae</taxon>
        <taxon>Branchiostoma</taxon>
    </lineage>
</organism>
<reference evidence="2" key="1">
    <citation type="submission" date="2022-01" db="EMBL/GenBank/DDBJ databases">
        <authorList>
            <person name="Braso-Vives M."/>
        </authorList>
    </citation>
    <scope>NUCLEOTIDE SEQUENCE</scope>
</reference>
<proteinExistence type="predicted"/>
<evidence type="ECO:0000313" key="3">
    <source>
        <dbReference type="Proteomes" id="UP000838412"/>
    </source>
</evidence>
<dbReference type="Proteomes" id="UP000838412">
    <property type="component" value="Chromosome 3"/>
</dbReference>
<dbReference type="EMBL" id="OV696688">
    <property type="protein sequence ID" value="CAH1257401.1"/>
    <property type="molecule type" value="Genomic_DNA"/>
</dbReference>
<keyword evidence="3" id="KW-1185">Reference proteome</keyword>
<accession>A0A8K0EMG8</accession>
<protein>
    <submittedName>
        <fullName evidence="2">Hypp1828 protein</fullName>
    </submittedName>
</protein>